<organism evidence="1 2">
    <name type="scientific">Candidatus Yanofskybacteria bacterium RIFCSPLOWO2_01_FULL_43_22</name>
    <dbReference type="NCBI Taxonomy" id="1802695"/>
    <lineage>
        <taxon>Bacteria</taxon>
        <taxon>Candidatus Yanofskyibacteriota</taxon>
    </lineage>
</organism>
<dbReference type="AlphaFoldDB" id="A0A1F8GDY3"/>
<dbReference type="EMBL" id="MGKJ01000020">
    <property type="protein sequence ID" value="OGN23250.1"/>
    <property type="molecule type" value="Genomic_DNA"/>
</dbReference>
<reference evidence="1 2" key="1">
    <citation type="journal article" date="2016" name="Nat. Commun.">
        <title>Thousands of microbial genomes shed light on interconnected biogeochemical processes in an aquifer system.</title>
        <authorList>
            <person name="Anantharaman K."/>
            <person name="Brown C.T."/>
            <person name="Hug L.A."/>
            <person name="Sharon I."/>
            <person name="Castelle C.J."/>
            <person name="Probst A.J."/>
            <person name="Thomas B.C."/>
            <person name="Singh A."/>
            <person name="Wilkins M.J."/>
            <person name="Karaoz U."/>
            <person name="Brodie E.L."/>
            <person name="Williams K.H."/>
            <person name="Hubbard S.S."/>
            <person name="Banfield J.F."/>
        </authorList>
    </citation>
    <scope>NUCLEOTIDE SEQUENCE [LARGE SCALE GENOMIC DNA]</scope>
</reference>
<gene>
    <name evidence="1" type="ORF">A3A13_03945</name>
</gene>
<name>A0A1F8GDY3_9BACT</name>
<dbReference type="Proteomes" id="UP000178911">
    <property type="component" value="Unassembled WGS sequence"/>
</dbReference>
<sequence length="328" mass="37723">MRGEPKPEIKNPEQEEQEGLERYYSEIVPDSICEANFQEWEAHLQKELDAKFKSPEEKADAIKRVEEFIKTLPLFHGTDLDNLVSLTKTGVLRSNFISHETGLKHGSSGNTAHFDREHELDHFAYFFVGYPKNTGWKVQMFLKPKLLDNPRTRVSLEDHGWGTIQRLLEARSRGMWPKAKGSKEASSGPEDAFEIQKSQIWKGPDFQKLLPLMLALSYDNPEEFHKETSVPGNLIPAGHLPIIDDEYRPIPFFPKFEVRVPGLVVASDVVLVVYDRDFEYLAPNEKIKRIEQEMDHMAFDTLRIPPGVTPEKRAEIVREAVTKRISEK</sequence>
<dbReference type="STRING" id="1802695.A3A13_03945"/>
<protein>
    <submittedName>
        <fullName evidence="1">Uncharacterized protein</fullName>
    </submittedName>
</protein>
<accession>A0A1F8GDY3</accession>
<evidence type="ECO:0000313" key="2">
    <source>
        <dbReference type="Proteomes" id="UP000178911"/>
    </source>
</evidence>
<comment type="caution">
    <text evidence="1">The sequence shown here is derived from an EMBL/GenBank/DDBJ whole genome shotgun (WGS) entry which is preliminary data.</text>
</comment>
<proteinExistence type="predicted"/>
<evidence type="ECO:0000313" key="1">
    <source>
        <dbReference type="EMBL" id="OGN23250.1"/>
    </source>
</evidence>